<keyword evidence="2 3" id="KW-0040">ANK repeat</keyword>
<dbReference type="EMBL" id="LUKD01000001">
    <property type="protein sequence ID" value="KYG69580.1"/>
    <property type="molecule type" value="Genomic_DNA"/>
</dbReference>
<organism evidence="4 5">
    <name type="scientific">Bdellovibrio bacteriovorus</name>
    <dbReference type="NCBI Taxonomy" id="959"/>
    <lineage>
        <taxon>Bacteria</taxon>
        <taxon>Pseudomonadati</taxon>
        <taxon>Bdellovibrionota</taxon>
        <taxon>Bdellovibrionia</taxon>
        <taxon>Bdellovibrionales</taxon>
        <taxon>Pseudobdellovibrionaceae</taxon>
        <taxon>Bdellovibrio</taxon>
    </lineage>
</organism>
<gene>
    <name evidence="4" type="ORF">AZI87_10435</name>
</gene>
<feature type="repeat" description="ANK" evidence="3">
    <location>
        <begin position="78"/>
        <end position="110"/>
    </location>
</feature>
<sequence length="169" mass="18831">MRTWEDYKLTAQGEDSVFDYVRQGQIQNVLLYLAKHGDPDLVNHKGHSLLMLAAYNGHLSLVHLLLRYGANPNSRDHGGSTILMGVAFKGHNKIAQVLINAGADIHAKNNNGQTALMYAEAFGRKDMALMLTETSPHLRFKGPSAFRRLKAVFQLLQSPFTNKGVLHHE</sequence>
<comment type="caution">
    <text evidence="4">The sequence shown here is derived from an EMBL/GenBank/DDBJ whole genome shotgun (WGS) entry which is preliminary data.</text>
</comment>
<dbReference type="PROSITE" id="PS50297">
    <property type="entry name" value="ANK_REP_REGION"/>
    <property type="match status" value="2"/>
</dbReference>
<reference evidence="4 5" key="1">
    <citation type="submission" date="2016-03" db="EMBL/GenBank/DDBJ databases">
        <authorList>
            <person name="Ploux O."/>
        </authorList>
    </citation>
    <scope>NUCLEOTIDE SEQUENCE [LARGE SCALE GENOMIC DNA]</scope>
    <source>
        <strain evidence="4 5">EC13</strain>
    </source>
</reference>
<dbReference type="RefSeq" id="WP_063206470.1">
    <property type="nucleotide sequence ID" value="NZ_LUKD01000001.1"/>
</dbReference>
<dbReference type="SMART" id="SM00248">
    <property type="entry name" value="ANK"/>
    <property type="match status" value="3"/>
</dbReference>
<dbReference type="PANTHER" id="PTHR24173">
    <property type="entry name" value="ANKYRIN REPEAT CONTAINING"/>
    <property type="match status" value="1"/>
</dbReference>
<dbReference type="PROSITE" id="PS50088">
    <property type="entry name" value="ANK_REPEAT"/>
    <property type="match status" value="2"/>
</dbReference>
<evidence type="ECO:0000256" key="1">
    <source>
        <dbReference type="ARBA" id="ARBA00022737"/>
    </source>
</evidence>
<evidence type="ECO:0000256" key="3">
    <source>
        <dbReference type="PROSITE-ProRule" id="PRU00023"/>
    </source>
</evidence>
<name>A0A162H3I1_BDEBC</name>
<dbReference type="AlphaFoldDB" id="A0A162H3I1"/>
<dbReference type="InterPro" id="IPR002110">
    <property type="entry name" value="Ankyrin_rpt"/>
</dbReference>
<dbReference type="Gene3D" id="1.25.40.20">
    <property type="entry name" value="Ankyrin repeat-containing domain"/>
    <property type="match status" value="1"/>
</dbReference>
<dbReference type="Proteomes" id="UP000075799">
    <property type="component" value="Unassembled WGS sequence"/>
</dbReference>
<dbReference type="PRINTS" id="PR01415">
    <property type="entry name" value="ANKYRIN"/>
</dbReference>
<accession>A0A162H3I1</accession>
<evidence type="ECO:0000313" key="5">
    <source>
        <dbReference type="Proteomes" id="UP000075799"/>
    </source>
</evidence>
<feature type="repeat" description="ANK" evidence="3">
    <location>
        <begin position="45"/>
        <end position="77"/>
    </location>
</feature>
<protein>
    <submittedName>
        <fullName evidence="4">Uncharacterized protein</fullName>
    </submittedName>
</protein>
<keyword evidence="1" id="KW-0677">Repeat</keyword>
<proteinExistence type="predicted"/>
<evidence type="ECO:0000313" key="4">
    <source>
        <dbReference type="EMBL" id="KYG69580.1"/>
    </source>
</evidence>
<dbReference type="SUPFAM" id="SSF48403">
    <property type="entry name" value="Ankyrin repeat"/>
    <property type="match status" value="1"/>
</dbReference>
<dbReference type="InterPro" id="IPR036770">
    <property type="entry name" value="Ankyrin_rpt-contain_sf"/>
</dbReference>
<dbReference type="OrthoDB" id="671583at2"/>
<evidence type="ECO:0000256" key="2">
    <source>
        <dbReference type="ARBA" id="ARBA00023043"/>
    </source>
</evidence>
<dbReference type="Pfam" id="PF12796">
    <property type="entry name" value="Ank_2"/>
    <property type="match status" value="1"/>
</dbReference>
<dbReference type="PANTHER" id="PTHR24173:SF74">
    <property type="entry name" value="ANKYRIN REPEAT DOMAIN-CONTAINING PROTEIN 16"/>
    <property type="match status" value="1"/>
</dbReference>